<feature type="domain" description="FecR protein" evidence="3">
    <location>
        <begin position="68"/>
        <end position="170"/>
    </location>
</feature>
<dbReference type="AlphaFoldDB" id="A0A7G5C3V7"/>
<feature type="region of interest" description="Disordered" evidence="1">
    <location>
        <begin position="310"/>
        <end position="365"/>
    </location>
</feature>
<sequence length="1219" mass="133768">MRKKLLHLFIFILAAVPVLGAFGSPAAAASSRVAVIAEMKGSVKVKKAGGSKEFTAFAKMSLNEGDILAVGVGGSAVLQFANGSSEDDRMTVSEKSTLTFSKLADKKGTTTKVSLFNGSAWVDVKSIENKDDEFTLETPTAIMGVRGTHLLVNVNPLTGGTHLTVVAGVVNARTTDPTNPDVRDVYPTENAFVTDDRQGIPEITIASVDLERLMKMNDSSIAQAIVRAAGEIIKENDSKMKEYLDQFAADQPADKERHKNNVQNILGAIIAQALDNRLLTQDRVNQLLAEVRSQTGIAVDLTKKEIKLSEEEKQRQLDQRRLEAEAQQRALEQKEREERARDKALADKLDQERKKREEEKRKALEAKNKKALEEYEKLLSEQEKKRFNEDKNKLGQGTTQSGSGGGDGGAQSSPSNTNSPSPSTSPTTNPNASNATLGSLSMKKDMGEGWVDLPIGFDPAVTSYTLELPDENKMIRLSATPAASGATIASVQANGSDLTASGGIYTFYYTGNNEIVVNVVAPNGTSTKKYTVKLVRPLTMEGVLSWTNDGGVAWKKVDGNQYGGQALTSLSNLGMSFEFDPNYEVDYAEIHYVDSSDTPRTITTDSSGGLLLTGLKNAAYQHFSLQLYDSSDEPIGYQQEFWLMNGIATPNFEVEEPFKLLMDIPSPSPIDYDPSTEEDHYEVVSDHWLKGAFISVPYVNDMSPVVPVTVFDHQNSTTISPTDGKLKLGLQLGNNDFTVSVTDRSGLFVHTYELSVFRKTAPGMLSDWSLSYGTENDYWNIVEGLYGKSRYYVDVPADEASAQFHMTWDPDSSYPVVSYKLYDEAMGVIAEGDGASGSFNHNLALAPGYNRYLLELKDKENYLVKYELVVVRGDIPEIKLGAIELKQHLSESSSVTLSVYSTGATTFKGVAINGDSNDFTFRMLDHNLDEVYVYAPGFTSPNGAGVYSFYDVPNGIKPIEIIVDEITHREQKTFNLDLYYNYSNADLSNLVFEKQVYTGSEWIFEPQAFGFNPTQEEYNIDLPAQITNTRISAVTSVPGASVKVKVNEDPYNNLSGFFTFSSAPVYTEVFVQVTAMDGMTTKTYKLNVRRPMPEGLSVWTSRNSSNQLVHWSLVATSGSNNGYFKANTLSPTAALDMKFTFASGSPATDYVEVQKLTGVANDDLSHADSGTLIGIPWISDTSGTLQLTGLTPGYNYYVMKVYTDSTPTPIIHYLEIYSF</sequence>
<dbReference type="EMBL" id="CP041969">
    <property type="protein sequence ID" value="QMV43891.1"/>
    <property type="molecule type" value="Genomic_DNA"/>
</dbReference>
<protein>
    <recommendedName>
        <fullName evidence="7">FecR family protein</fullName>
    </recommendedName>
</protein>
<dbReference type="KEGG" id="cchl:FPL14_23990"/>
<feature type="region of interest" description="Disordered" evidence="1">
    <location>
        <begin position="386"/>
        <end position="439"/>
    </location>
</feature>
<evidence type="ECO:0008006" key="7">
    <source>
        <dbReference type="Google" id="ProtNLM"/>
    </source>
</evidence>
<feature type="chain" id="PRO_5038556840" description="FecR family protein" evidence="2">
    <location>
        <begin position="21"/>
        <end position="1219"/>
    </location>
</feature>
<keyword evidence="6" id="KW-1185">Reference proteome</keyword>
<keyword evidence="2" id="KW-0732">Signal</keyword>
<dbReference type="Pfam" id="PF12733">
    <property type="entry name" value="Cadherin-like"/>
    <property type="match status" value="2"/>
</dbReference>
<dbReference type="RefSeq" id="WP_182300129.1">
    <property type="nucleotide sequence ID" value="NZ_CP041969.1"/>
</dbReference>
<name>A0A7G5C3V7_9BACL</name>
<dbReference type="Proteomes" id="UP000515679">
    <property type="component" value="Chromosome"/>
</dbReference>
<evidence type="ECO:0000313" key="5">
    <source>
        <dbReference type="EMBL" id="QMV43891.1"/>
    </source>
</evidence>
<feature type="domain" description="Cadherin-like beta-sandwich-like" evidence="4">
    <location>
        <begin position="456"/>
        <end position="536"/>
    </location>
</feature>
<dbReference type="PANTHER" id="PTHR38731:SF1">
    <property type="entry name" value="FECR PROTEIN DOMAIN-CONTAINING PROTEIN"/>
    <property type="match status" value="1"/>
</dbReference>
<accession>A0A7G5C3V7</accession>
<evidence type="ECO:0000313" key="6">
    <source>
        <dbReference type="Proteomes" id="UP000515679"/>
    </source>
</evidence>
<evidence type="ECO:0000259" key="3">
    <source>
        <dbReference type="Pfam" id="PF04773"/>
    </source>
</evidence>
<dbReference type="InterPro" id="IPR006860">
    <property type="entry name" value="FecR"/>
</dbReference>
<feature type="compositionally biased region" description="Low complexity" evidence="1">
    <location>
        <begin position="410"/>
        <end position="436"/>
    </location>
</feature>
<evidence type="ECO:0000259" key="4">
    <source>
        <dbReference type="Pfam" id="PF12733"/>
    </source>
</evidence>
<evidence type="ECO:0000256" key="2">
    <source>
        <dbReference type="SAM" id="SignalP"/>
    </source>
</evidence>
<dbReference type="Gene3D" id="2.60.120.1440">
    <property type="match status" value="1"/>
</dbReference>
<feature type="signal peptide" evidence="2">
    <location>
        <begin position="1"/>
        <end position="20"/>
    </location>
</feature>
<dbReference type="PANTHER" id="PTHR38731">
    <property type="entry name" value="LIPL45-RELATED LIPOPROTEIN-RELATED"/>
    <property type="match status" value="1"/>
</dbReference>
<dbReference type="Pfam" id="PF04773">
    <property type="entry name" value="FecR"/>
    <property type="match status" value="1"/>
</dbReference>
<reference evidence="5 6" key="1">
    <citation type="submission" date="2019-07" db="EMBL/GenBank/DDBJ databases">
        <authorList>
            <person name="Kim J.K."/>
            <person name="Cheong H.-M."/>
            <person name="Choi Y."/>
            <person name="Hwang K.J."/>
            <person name="Lee S."/>
            <person name="Choi C."/>
        </authorList>
    </citation>
    <scope>NUCLEOTIDE SEQUENCE [LARGE SCALE GENOMIC DNA]</scope>
    <source>
        <strain evidence="5 6">KS 22</strain>
    </source>
</reference>
<proteinExistence type="predicted"/>
<evidence type="ECO:0000256" key="1">
    <source>
        <dbReference type="SAM" id="MobiDB-lite"/>
    </source>
</evidence>
<gene>
    <name evidence="5" type="ORF">FPL14_23990</name>
</gene>
<dbReference type="InterPro" id="IPR025883">
    <property type="entry name" value="Cadherin-like_domain"/>
</dbReference>
<feature type="domain" description="Cadherin-like beta-sandwich-like" evidence="4">
    <location>
        <begin position="1007"/>
        <end position="1090"/>
    </location>
</feature>
<organism evidence="5 6">
    <name type="scientific">Cohnella cholangitidis</name>
    <dbReference type="NCBI Taxonomy" id="2598458"/>
    <lineage>
        <taxon>Bacteria</taxon>
        <taxon>Bacillati</taxon>
        <taxon>Bacillota</taxon>
        <taxon>Bacilli</taxon>
        <taxon>Bacillales</taxon>
        <taxon>Paenibacillaceae</taxon>
        <taxon>Cohnella</taxon>
    </lineage>
</organism>